<dbReference type="GO" id="GO:0008270">
    <property type="term" value="F:zinc ion binding"/>
    <property type="evidence" value="ECO:0007669"/>
    <property type="project" value="InterPro"/>
</dbReference>
<protein>
    <recommendedName>
        <fullName evidence="4">CCHC-type domain-containing protein</fullName>
    </recommendedName>
</protein>
<evidence type="ECO:0000313" key="2">
    <source>
        <dbReference type="EMBL" id="KAK3877442.1"/>
    </source>
</evidence>
<dbReference type="Proteomes" id="UP001286313">
    <property type="component" value="Unassembled WGS sequence"/>
</dbReference>
<dbReference type="GO" id="GO:0003676">
    <property type="term" value="F:nucleic acid binding"/>
    <property type="evidence" value="ECO:0007669"/>
    <property type="project" value="InterPro"/>
</dbReference>
<accession>A0AAE1FQM4</accession>
<proteinExistence type="predicted"/>
<dbReference type="SUPFAM" id="SSF57756">
    <property type="entry name" value="Retrovirus zinc finger-like domains"/>
    <property type="match status" value="1"/>
</dbReference>
<sequence length="444" mass="49752">MDASPPLHSKIAWAGQAGFPGARYCCICSYSTRDKPVTPCTEENCPNSACRECFSDADFNCSQTADIRVARGFSRPVTYEVNTPTIPESEEANGEELTHEQEEETEEEVIQHLISSSTKEELATRLVLLQEEYKKQGLIIKRYREQTKLLLDHKTALAKTLSVLETIEIAEQQEQLPQTTTRATSALPSKIDEDWENLCSVSASCQSWWLSGKPRKLAKVTACSTPTLSDDSADRNSEATTTTTTSVSYRDSGTQAKEGESRENNCHLPKPSENCNIGGNTRGSVKSGNNNRRIGNWQQQSRQRATRTRQQQEVHHHPPTAQHGSSLSPRHPVGQGNSIYNRSAKQHRPPAPPKGRGEEPVCSYCSRRGHIIKDCNTRAAEQRQEHLLRRVIAEVRQPIPSFPPPPPGFSHIVPQPPMWEQTPGWQWTSNHPYLSNHANQHQLR</sequence>
<organism evidence="2 3">
    <name type="scientific">Petrolisthes cinctipes</name>
    <name type="common">Flat porcelain crab</name>
    <dbReference type="NCBI Taxonomy" id="88211"/>
    <lineage>
        <taxon>Eukaryota</taxon>
        <taxon>Metazoa</taxon>
        <taxon>Ecdysozoa</taxon>
        <taxon>Arthropoda</taxon>
        <taxon>Crustacea</taxon>
        <taxon>Multicrustacea</taxon>
        <taxon>Malacostraca</taxon>
        <taxon>Eumalacostraca</taxon>
        <taxon>Eucarida</taxon>
        <taxon>Decapoda</taxon>
        <taxon>Pleocyemata</taxon>
        <taxon>Anomura</taxon>
        <taxon>Galatheoidea</taxon>
        <taxon>Porcellanidae</taxon>
        <taxon>Petrolisthes</taxon>
    </lineage>
</organism>
<evidence type="ECO:0008006" key="4">
    <source>
        <dbReference type="Google" id="ProtNLM"/>
    </source>
</evidence>
<feature type="compositionally biased region" description="Polar residues" evidence="1">
    <location>
        <begin position="273"/>
        <end position="297"/>
    </location>
</feature>
<feature type="region of interest" description="Disordered" evidence="1">
    <location>
        <begin position="225"/>
        <end position="360"/>
    </location>
</feature>
<name>A0AAE1FQM4_PETCI</name>
<feature type="region of interest" description="Disordered" evidence="1">
    <location>
        <begin position="83"/>
        <end position="103"/>
    </location>
</feature>
<feature type="compositionally biased region" description="Polar residues" evidence="1">
    <location>
        <begin position="246"/>
        <end position="255"/>
    </location>
</feature>
<keyword evidence="3" id="KW-1185">Reference proteome</keyword>
<dbReference type="Gene3D" id="4.10.60.10">
    <property type="entry name" value="Zinc finger, CCHC-type"/>
    <property type="match status" value="1"/>
</dbReference>
<evidence type="ECO:0000313" key="3">
    <source>
        <dbReference type="Proteomes" id="UP001286313"/>
    </source>
</evidence>
<dbReference type="AlphaFoldDB" id="A0AAE1FQM4"/>
<reference evidence="2" key="1">
    <citation type="submission" date="2023-10" db="EMBL/GenBank/DDBJ databases">
        <title>Genome assemblies of two species of porcelain crab, Petrolisthes cinctipes and Petrolisthes manimaculis (Anomura: Porcellanidae).</title>
        <authorList>
            <person name="Angst P."/>
        </authorList>
    </citation>
    <scope>NUCLEOTIDE SEQUENCE</scope>
    <source>
        <strain evidence="2">PB745_01</strain>
        <tissue evidence="2">Gill</tissue>
    </source>
</reference>
<comment type="caution">
    <text evidence="2">The sequence shown here is derived from an EMBL/GenBank/DDBJ whole genome shotgun (WGS) entry which is preliminary data.</text>
</comment>
<feature type="compositionally biased region" description="Low complexity" evidence="1">
    <location>
        <begin position="298"/>
        <end position="309"/>
    </location>
</feature>
<evidence type="ECO:0000256" key="1">
    <source>
        <dbReference type="SAM" id="MobiDB-lite"/>
    </source>
</evidence>
<dbReference type="EMBL" id="JAWQEG010001676">
    <property type="protein sequence ID" value="KAK3877442.1"/>
    <property type="molecule type" value="Genomic_DNA"/>
</dbReference>
<gene>
    <name evidence="2" type="ORF">Pcinc_017843</name>
</gene>
<dbReference type="InterPro" id="IPR036875">
    <property type="entry name" value="Znf_CCHC_sf"/>
</dbReference>